<feature type="transmembrane region" description="Helical" evidence="2">
    <location>
        <begin position="85"/>
        <end position="106"/>
    </location>
</feature>
<feature type="region of interest" description="Disordered" evidence="1">
    <location>
        <begin position="1"/>
        <end position="83"/>
    </location>
</feature>
<dbReference type="AlphaFoldDB" id="A0A813JDZ8"/>
<proteinExistence type="predicted"/>
<protein>
    <submittedName>
        <fullName evidence="3">Uncharacterized protein</fullName>
    </submittedName>
</protein>
<organism evidence="3 4">
    <name type="scientific">Polarella glacialis</name>
    <name type="common">Dinoflagellate</name>
    <dbReference type="NCBI Taxonomy" id="89957"/>
    <lineage>
        <taxon>Eukaryota</taxon>
        <taxon>Sar</taxon>
        <taxon>Alveolata</taxon>
        <taxon>Dinophyceae</taxon>
        <taxon>Suessiales</taxon>
        <taxon>Suessiaceae</taxon>
        <taxon>Polarella</taxon>
    </lineage>
</organism>
<keyword evidence="2" id="KW-0812">Transmembrane</keyword>
<accession>A0A813JDZ8</accession>
<reference evidence="3" key="1">
    <citation type="submission" date="2021-02" db="EMBL/GenBank/DDBJ databases">
        <authorList>
            <person name="Dougan E. K."/>
            <person name="Rhodes N."/>
            <person name="Thang M."/>
            <person name="Chan C."/>
        </authorList>
    </citation>
    <scope>NUCLEOTIDE SEQUENCE</scope>
</reference>
<feature type="transmembrane region" description="Helical" evidence="2">
    <location>
        <begin position="198"/>
        <end position="216"/>
    </location>
</feature>
<feature type="compositionally biased region" description="Basic and acidic residues" evidence="1">
    <location>
        <begin position="33"/>
        <end position="45"/>
    </location>
</feature>
<feature type="non-terminal residue" evidence="3">
    <location>
        <position position="1"/>
    </location>
</feature>
<evidence type="ECO:0000313" key="3">
    <source>
        <dbReference type="EMBL" id="CAE8675652.1"/>
    </source>
</evidence>
<comment type="caution">
    <text evidence="3">The sequence shown here is derived from an EMBL/GenBank/DDBJ whole genome shotgun (WGS) entry which is preliminary data.</text>
</comment>
<dbReference type="EMBL" id="CAJNNW010025115">
    <property type="protein sequence ID" value="CAE8675652.1"/>
    <property type="molecule type" value="Genomic_DNA"/>
</dbReference>
<feature type="compositionally biased region" description="Low complexity" evidence="1">
    <location>
        <begin position="53"/>
        <end position="63"/>
    </location>
</feature>
<feature type="compositionally biased region" description="Basic and acidic residues" evidence="1">
    <location>
        <begin position="1"/>
        <end position="15"/>
    </location>
</feature>
<sequence>DGPDEKLRAESRDQTEDMTDAVKPSKTTATKETIAEEIKEPEPDPVRPAQNEKAASVKAAFVKADAEEEEEEEDEEDEEPESQGLGLLAASMAIYLVVIALGSALFEAKWRHVRGPGLPLAPWLVAVALKGKGEARRFKEYVLMFVAFYIYHRGKLQLQSELDSTFDPSDVVTVSMVGLAILCKEVGFAGVSMTMASLSTLLAAAVACVGMVYYSVWSCKFFHSPAEVRAGAAFGLLLVVLLKRLLGGSVAQEEEEEEESEAGYVALKA</sequence>
<dbReference type="Proteomes" id="UP000626109">
    <property type="component" value="Unassembled WGS sequence"/>
</dbReference>
<evidence type="ECO:0000256" key="2">
    <source>
        <dbReference type="SAM" id="Phobius"/>
    </source>
</evidence>
<keyword evidence="2" id="KW-0472">Membrane</keyword>
<gene>
    <name evidence="3" type="ORF">PGLA2088_LOCUS19483</name>
</gene>
<name>A0A813JDZ8_POLGL</name>
<evidence type="ECO:0000256" key="1">
    <source>
        <dbReference type="SAM" id="MobiDB-lite"/>
    </source>
</evidence>
<evidence type="ECO:0000313" key="4">
    <source>
        <dbReference type="Proteomes" id="UP000626109"/>
    </source>
</evidence>
<keyword evidence="2" id="KW-1133">Transmembrane helix</keyword>
<feature type="compositionally biased region" description="Acidic residues" evidence="1">
    <location>
        <begin position="66"/>
        <end position="81"/>
    </location>
</feature>